<proteinExistence type="predicted"/>
<evidence type="ECO:0000256" key="9">
    <source>
        <dbReference type="ARBA" id="ARBA00023288"/>
    </source>
</evidence>
<dbReference type="GO" id="GO:0005886">
    <property type="term" value="C:plasma membrane"/>
    <property type="evidence" value="ECO:0007669"/>
    <property type="project" value="UniProtKB-SubCell"/>
</dbReference>
<evidence type="ECO:0000256" key="15">
    <source>
        <dbReference type="SAM" id="SignalP"/>
    </source>
</evidence>
<feature type="region of interest" description="Disordered" evidence="14">
    <location>
        <begin position="383"/>
        <end position="410"/>
    </location>
</feature>
<evidence type="ECO:0000256" key="12">
    <source>
        <dbReference type="ARBA" id="ARBA00024056"/>
    </source>
</evidence>
<dbReference type="Pfam" id="PF01522">
    <property type="entry name" value="Polysacc_deac_1"/>
    <property type="match status" value="1"/>
</dbReference>
<dbReference type="PANTHER" id="PTHR10587:SF135">
    <property type="entry name" value="CHITIN DEACETYLASE 3"/>
    <property type="match status" value="1"/>
</dbReference>
<accession>A0A4Y7PS43</accession>
<keyword evidence="7" id="KW-0119">Carbohydrate metabolism</keyword>
<evidence type="ECO:0000256" key="3">
    <source>
        <dbReference type="ARBA" id="ARBA00022475"/>
    </source>
</evidence>
<dbReference type="GO" id="GO:0004099">
    <property type="term" value="F:chitin deacetylase activity"/>
    <property type="evidence" value="ECO:0007669"/>
    <property type="project" value="UniProtKB-EC"/>
</dbReference>
<keyword evidence="8" id="KW-0170">Cobalt</keyword>
<dbReference type="GO" id="GO:0006032">
    <property type="term" value="P:chitin catabolic process"/>
    <property type="evidence" value="ECO:0007669"/>
    <property type="project" value="UniProtKB-KW"/>
</dbReference>
<dbReference type="GO" id="GO:0000272">
    <property type="term" value="P:polysaccharide catabolic process"/>
    <property type="evidence" value="ECO:0007669"/>
    <property type="project" value="UniProtKB-KW"/>
</dbReference>
<dbReference type="EMBL" id="ML170223">
    <property type="protein sequence ID" value="TDL17330.1"/>
    <property type="molecule type" value="Genomic_DNA"/>
</dbReference>
<dbReference type="GO" id="GO:0098552">
    <property type="term" value="C:side of membrane"/>
    <property type="evidence" value="ECO:0007669"/>
    <property type="project" value="UniProtKB-KW"/>
</dbReference>
<keyword evidence="17" id="KW-0378">Hydrolase</keyword>
<evidence type="ECO:0000256" key="11">
    <source>
        <dbReference type="ARBA" id="ARBA00023326"/>
    </source>
</evidence>
<evidence type="ECO:0000256" key="7">
    <source>
        <dbReference type="ARBA" id="ARBA00023277"/>
    </source>
</evidence>
<evidence type="ECO:0000256" key="8">
    <source>
        <dbReference type="ARBA" id="ARBA00023285"/>
    </source>
</evidence>
<evidence type="ECO:0000256" key="14">
    <source>
        <dbReference type="SAM" id="MobiDB-lite"/>
    </source>
</evidence>
<dbReference type="STRING" id="50990.A0A4Y7PS43"/>
<dbReference type="Gene3D" id="3.20.20.370">
    <property type="entry name" value="Glycoside hydrolase/deacetylase"/>
    <property type="match status" value="1"/>
</dbReference>
<dbReference type="PROSITE" id="PS51677">
    <property type="entry name" value="NODB"/>
    <property type="match status" value="1"/>
</dbReference>
<keyword evidence="3" id="KW-1003">Cell membrane</keyword>
<evidence type="ECO:0000256" key="10">
    <source>
        <dbReference type="ARBA" id="ARBA00023316"/>
    </source>
</evidence>
<gene>
    <name evidence="17" type="ORF">BD410DRAFT_794400</name>
</gene>
<evidence type="ECO:0000256" key="2">
    <source>
        <dbReference type="ARBA" id="ARBA00004609"/>
    </source>
</evidence>
<keyword evidence="4" id="KW-0325">Glycoprotein</keyword>
<dbReference type="EC" id="3.5.1.41" evidence="12"/>
<feature type="domain" description="NodB homology" evidence="16">
    <location>
        <begin position="158"/>
        <end position="341"/>
    </location>
</feature>
<evidence type="ECO:0000313" key="17">
    <source>
        <dbReference type="EMBL" id="TDL17330.1"/>
    </source>
</evidence>
<keyword evidence="18" id="KW-1185">Reference proteome</keyword>
<dbReference type="InterPro" id="IPR002509">
    <property type="entry name" value="NODB_dom"/>
</dbReference>
<dbReference type="Proteomes" id="UP000294933">
    <property type="component" value="Unassembled WGS sequence"/>
</dbReference>
<dbReference type="GO" id="GO:0009272">
    <property type="term" value="P:fungal-type cell wall biogenesis"/>
    <property type="evidence" value="ECO:0007669"/>
    <property type="project" value="UniProtKB-ARBA"/>
</dbReference>
<dbReference type="GO" id="GO:0071555">
    <property type="term" value="P:cell wall organization"/>
    <property type="evidence" value="ECO:0007669"/>
    <property type="project" value="UniProtKB-KW"/>
</dbReference>
<dbReference type="VEuPathDB" id="FungiDB:BD410DRAFT_794400"/>
<keyword evidence="10" id="KW-0961">Cell wall biogenesis/degradation</keyword>
<evidence type="ECO:0000259" key="16">
    <source>
        <dbReference type="PROSITE" id="PS51677"/>
    </source>
</evidence>
<dbReference type="PANTHER" id="PTHR10587">
    <property type="entry name" value="GLYCOSYL TRANSFERASE-RELATED"/>
    <property type="match status" value="1"/>
</dbReference>
<keyword evidence="15" id="KW-0732">Signal</keyword>
<evidence type="ECO:0000256" key="6">
    <source>
        <dbReference type="ARBA" id="ARBA00023136"/>
    </source>
</evidence>
<keyword evidence="11" id="KW-0624">Polysaccharide degradation</keyword>
<organism evidence="17 18">
    <name type="scientific">Rickenella mellea</name>
    <dbReference type="NCBI Taxonomy" id="50990"/>
    <lineage>
        <taxon>Eukaryota</taxon>
        <taxon>Fungi</taxon>
        <taxon>Dikarya</taxon>
        <taxon>Basidiomycota</taxon>
        <taxon>Agaricomycotina</taxon>
        <taxon>Agaricomycetes</taxon>
        <taxon>Hymenochaetales</taxon>
        <taxon>Rickenellaceae</taxon>
        <taxon>Rickenella</taxon>
    </lineage>
</organism>
<feature type="chain" id="PRO_5021264824" description="chitin deacetylase" evidence="15">
    <location>
        <begin position="27"/>
        <end position="429"/>
    </location>
</feature>
<comment type="cofactor">
    <cofactor evidence="1">
        <name>Co(2+)</name>
        <dbReference type="ChEBI" id="CHEBI:48828"/>
    </cofactor>
</comment>
<evidence type="ECO:0000256" key="4">
    <source>
        <dbReference type="ARBA" id="ARBA00022622"/>
    </source>
</evidence>
<reference evidence="17 18" key="1">
    <citation type="submission" date="2018-06" db="EMBL/GenBank/DDBJ databases">
        <title>A transcriptomic atlas of mushroom development highlights an independent origin of complex multicellularity.</title>
        <authorList>
            <consortium name="DOE Joint Genome Institute"/>
            <person name="Krizsan K."/>
            <person name="Almasi E."/>
            <person name="Merenyi Z."/>
            <person name="Sahu N."/>
            <person name="Viragh M."/>
            <person name="Koszo T."/>
            <person name="Mondo S."/>
            <person name="Kiss B."/>
            <person name="Balint B."/>
            <person name="Kues U."/>
            <person name="Barry K."/>
            <person name="Hegedus J.C."/>
            <person name="Henrissat B."/>
            <person name="Johnson J."/>
            <person name="Lipzen A."/>
            <person name="Ohm R."/>
            <person name="Nagy I."/>
            <person name="Pangilinan J."/>
            <person name="Yan J."/>
            <person name="Xiong Y."/>
            <person name="Grigoriev I.V."/>
            <person name="Hibbett D.S."/>
            <person name="Nagy L.G."/>
        </authorList>
    </citation>
    <scope>NUCLEOTIDE SEQUENCE [LARGE SCALE GENOMIC DNA]</scope>
    <source>
        <strain evidence="17 18">SZMC22713</strain>
    </source>
</reference>
<comment type="catalytic activity">
    <reaction evidence="13">
        <text>[(1-&gt;4)-N-acetyl-beta-D-glucosaminyl](n) + n H2O = chitosan + n acetate</text>
        <dbReference type="Rhea" id="RHEA:10464"/>
        <dbReference type="Rhea" id="RHEA-COMP:9593"/>
        <dbReference type="Rhea" id="RHEA-COMP:9597"/>
        <dbReference type="ChEBI" id="CHEBI:15377"/>
        <dbReference type="ChEBI" id="CHEBI:17029"/>
        <dbReference type="ChEBI" id="CHEBI:30089"/>
        <dbReference type="ChEBI" id="CHEBI:57704"/>
        <dbReference type="EC" id="3.5.1.41"/>
    </reaction>
    <physiologicalReaction direction="left-to-right" evidence="13">
        <dbReference type="Rhea" id="RHEA:10465"/>
    </physiologicalReaction>
</comment>
<comment type="subcellular location">
    <subcellularLocation>
        <location evidence="2">Cell membrane</location>
        <topology evidence="2">Lipid-anchor</topology>
        <topology evidence="2">GPI-anchor</topology>
    </subcellularLocation>
</comment>
<keyword evidence="9" id="KW-0449">Lipoprotein</keyword>
<dbReference type="AlphaFoldDB" id="A0A4Y7PS43"/>
<protein>
    <recommendedName>
        <fullName evidence="12">chitin deacetylase</fullName>
        <ecNumber evidence="12">3.5.1.41</ecNumber>
    </recommendedName>
</protein>
<dbReference type="InterPro" id="IPR011330">
    <property type="entry name" value="Glyco_hydro/deAcase_b/a-brl"/>
</dbReference>
<dbReference type="InterPro" id="IPR050248">
    <property type="entry name" value="Polysacc_deacetylase_ArnD"/>
</dbReference>
<sequence>MSSSSLRLLVTSVLLATVSVFDVVVAGPVANGALQERHHSHEMRSALPGSWFHTEEGEVHKLFRRQNLDAGGYPAVGSPAWTAAYPSGTPDNTKLPQAWVDKLNAAVAAGTIPNIPQTTVTNGGTVYPNGVQRDSPEVCSADDFVCRSPDDVWDAPNGTVAIGFDDGPLQPSGQLYDFLAANNQKATHFYIGINILGNPDLFNRAYATMGDDIAVHTWTHPYMTSLANIDVLAQLGYTMQIIHDSTGGRLPRYWRPPYGDIDNRVRAIAKQVFNMTAIIWNHDTGDWTGASPDKIKGEIQGWLNGPKSPGLIILEHELSASCVQGFMEAYPLFAQNGWTTTSTATLVSAPGSGPWQNAANNTGPVTGAAVGGVVPAIVTTSSSAPATTTNSTAAAAATSTPKKSRADQTSRPVAMTLAALSGFAALLLL</sequence>
<feature type="signal peptide" evidence="15">
    <location>
        <begin position="1"/>
        <end position="26"/>
    </location>
</feature>
<evidence type="ECO:0000256" key="1">
    <source>
        <dbReference type="ARBA" id="ARBA00001941"/>
    </source>
</evidence>
<keyword evidence="4" id="KW-0336">GPI-anchor</keyword>
<keyword evidence="5" id="KW-0146">Chitin degradation</keyword>
<keyword evidence="6" id="KW-0472">Membrane</keyword>
<evidence type="ECO:0000256" key="5">
    <source>
        <dbReference type="ARBA" id="ARBA00023024"/>
    </source>
</evidence>
<dbReference type="OrthoDB" id="407355at2759"/>
<evidence type="ECO:0000313" key="18">
    <source>
        <dbReference type="Proteomes" id="UP000294933"/>
    </source>
</evidence>
<evidence type="ECO:0000256" key="13">
    <source>
        <dbReference type="ARBA" id="ARBA00048494"/>
    </source>
</evidence>
<dbReference type="SUPFAM" id="SSF88713">
    <property type="entry name" value="Glycoside hydrolase/deacetylase"/>
    <property type="match status" value="1"/>
</dbReference>
<feature type="compositionally biased region" description="Low complexity" evidence="14">
    <location>
        <begin position="383"/>
        <end position="400"/>
    </location>
</feature>
<name>A0A4Y7PS43_9AGAM</name>